<accession>A0A6L2N9I7</accession>
<dbReference type="Pfam" id="PF13976">
    <property type="entry name" value="gag_pre-integrs"/>
    <property type="match status" value="1"/>
</dbReference>
<dbReference type="EMBL" id="BKCJ010008246">
    <property type="protein sequence ID" value="GEU81275.1"/>
    <property type="molecule type" value="Genomic_DNA"/>
</dbReference>
<dbReference type="Pfam" id="PF07727">
    <property type="entry name" value="RVT_2"/>
    <property type="match status" value="1"/>
</dbReference>
<evidence type="ECO:0000256" key="1">
    <source>
        <dbReference type="SAM" id="MobiDB-lite"/>
    </source>
</evidence>
<evidence type="ECO:0000259" key="4">
    <source>
        <dbReference type="Pfam" id="PF22936"/>
    </source>
</evidence>
<dbReference type="InterPro" id="IPR054722">
    <property type="entry name" value="PolX-like_BBD"/>
</dbReference>
<feature type="region of interest" description="Disordered" evidence="1">
    <location>
        <begin position="1"/>
        <end position="80"/>
    </location>
</feature>
<feature type="compositionally biased region" description="Basic and acidic residues" evidence="1">
    <location>
        <begin position="37"/>
        <end position="46"/>
    </location>
</feature>
<dbReference type="AlphaFoldDB" id="A0A6L2N9I7"/>
<feature type="compositionally biased region" description="Basic and acidic residues" evidence="1">
    <location>
        <begin position="64"/>
        <end position="80"/>
    </location>
</feature>
<evidence type="ECO:0000313" key="5">
    <source>
        <dbReference type="EMBL" id="GEU81275.1"/>
    </source>
</evidence>
<feature type="domain" description="Retrovirus-related Pol polyprotein from transposon TNT 1-94-like beta-barrel" evidence="4">
    <location>
        <begin position="481"/>
        <end position="553"/>
    </location>
</feature>
<protein>
    <submittedName>
        <fullName evidence="5">Integrase, catalytic region, zinc finger, CCHC-type, peptidase aspartic, catalytic</fullName>
    </submittedName>
</protein>
<comment type="caution">
    <text evidence="5">The sequence shown here is derived from an EMBL/GenBank/DDBJ whole genome shotgun (WGS) entry which is preliminary data.</text>
</comment>
<evidence type="ECO:0000259" key="2">
    <source>
        <dbReference type="Pfam" id="PF07727"/>
    </source>
</evidence>
<proteinExistence type="predicted"/>
<reference evidence="5" key="1">
    <citation type="journal article" date="2019" name="Sci. Rep.">
        <title>Draft genome of Tanacetum cinerariifolium, the natural source of mosquito coil.</title>
        <authorList>
            <person name="Yamashiro T."/>
            <person name="Shiraishi A."/>
            <person name="Satake H."/>
            <person name="Nakayama K."/>
        </authorList>
    </citation>
    <scope>NUCLEOTIDE SEQUENCE</scope>
</reference>
<feature type="compositionally biased region" description="Basic residues" evidence="1">
    <location>
        <begin position="7"/>
        <end position="29"/>
    </location>
</feature>
<gene>
    <name evidence="5" type="ORF">Tci_053253</name>
</gene>
<dbReference type="InterPro" id="IPR025724">
    <property type="entry name" value="GAG-pre-integrase_dom"/>
</dbReference>
<organism evidence="5">
    <name type="scientific">Tanacetum cinerariifolium</name>
    <name type="common">Dalmatian daisy</name>
    <name type="synonym">Chrysanthemum cinerariifolium</name>
    <dbReference type="NCBI Taxonomy" id="118510"/>
    <lineage>
        <taxon>Eukaryota</taxon>
        <taxon>Viridiplantae</taxon>
        <taxon>Streptophyta</taxon>
        <taxon>Embryophyta</taxon>
        <taxon>Tracheophyta</taxon>
        <taxon>Spermatophyta</taxon>
        <taxon>Magnoliopsida</taxon>
        <taxon>eudicotyledons</taxon>
        <taxon>Gunneridae</taxon>
        <taxon>Pentapetalae</taxon>
        <taxon>asterids</taxon>
        <taxon>campanulids</taxon>
        <taxon>Asterales</taxon>
        <taxon>Asteraceae</taxon>
        <taxon>Asteroideae</taxon>
        <taxon>Anthemideae</taxon>
        <taxon>Anthemidinae</taxon>
        <taxon>Tanacetum</taxon>
    </lineage>
</organism>
<sequence length="951" mass="107740">MLLQHMSKVKKSVAERTRHKRLYDRRVNKRQMQTQENKIDSGKALDADLVVTKSSGTESELQDESSRSGKHTDTDDGDIRPMYDEEPMAKHYLPKGKESAFAKPNHMIASSSSRNISKNMPRFSSNDMVHNHYLDEARKRHKKEKGTQKLVETRFNNEFDKFVAKPGEALVPVYNRFAKLMNDLERNGIIFPKVTVNTKFLNCLQPEWVNKKKLEKSHDPLALVVHTGSSSKTTSLYYVTHSSLVVDYDDDYQGGAVQNTSEDPFTSAMILLAYAITQRISNPTNNHLRTSSNTKNQAIVQVDRVQIQSRNSDYDGRNTRRSYVQEEVIEVRKVIMLDEAGVILIDEQNDFLFVDASRMEEFEESSANICLMARIQLVNLDSDARSSYDYAFLSKIQTSSTSYVNPLFAKDKQEQKRALFTTPKIAKSAFKDTIPVVLNNRFSIKTTQSESLDTTSVVPRTKIASVTPLRARNKVVQIILWIVDSGCSKHMTGVHSLLKNFVKKFMGTVRFENDHFAAITGYGDYVQGNINVCHVYYVKGLGHNLFSVGQFCDCDLEVGFRSNTCYVRNLEGDDLHTGACESNLYTISISDMAASSPVSLLFKATLTKSWLWHRIISHLNFGTIDDLTKHDLVDGLLKYKYGKDDLCSACERGKSKKSSHPPKVVPSNHSMLELLHMDLCGPMRISSINETKGFRIYNRRTKKIMETIHVKFDEPTSMASEHEYFEKRSTHVSINFAAQQVHNHEDPPLTYSIIVEEHDAPLIVTTSEEQTSPISLNKANEFNQEDFVDFNGNMEEGIDFEESFAPVACLEAVRMFIAFAAHKNITIFQMDVKTAFLNGLLKKEVYVSQLDRFVDPDFPDHVYMLKKALYGLKQAPRACQPQYAIEFSKKHGIDECVSMSTPMATERLDADLQDAYHAGYKDDCISTSGGLQFLGEKLVSSSSKKQDCTAM</sequence>
<dbReference type="InterPro" id="IPR013103">
    <property type="entry name" value="RVT_2"/>
</dbReference>
<name>A0A6L2N9I7_TANCI</name>
<feature type="domain" description="GAG-pre-integrase" evidence="3">
    <location>
        <begin position="583"/>
        <end position="655"/>
    </location>
</feature>
<dbReference type="Pfam" id="PF22936">
    <property type="entry name" value="Pol_BBD"/>
    <property type="match status" value="1"/>
</dbReference>
<evidence type="ECO:0000259" key="3">
    <source>
        <dbReference type="Pfam" id="PF13976"/>
    </source>
</evidence>
<feature type="domain" description="Reverse transcriptase Ty1/copia-type" evidence="2">
    <location>
        <begin position="796"/>
        <end position="880"/>
    </location>
</feature>